<name>A0ABT2AMM8_9BURK</name>
<dbReference type="Gene3D" id="2.60.200.60">
    <property type="match status" value="1"/>
</dbReference>
<dbReference type="CDD" id="cd14744">
    <property type="entry name" value="PAAR_CT_2"/>
    <property type="match status" value="1"/>
</dbReference>
<dbReference type="Proteomes" id="UP001206572">
    <property type="component" value="Unassembled WGS sequence"/>
</dbReference>
<comment type="caution">
    <text evidence="1">The sequence shown here is derived from an EMBL/GenBank/DDBJ whole genome shotgun (WGS) entry which is preliminary data.</text>
</comment>
<protein>
    <submittedName>
        <fullName evidence="1">PAAR domain-containing protein</fullName>
    </submittedName>
</protein>
<accession>A0ABT2AMM8</accession>
<proteinExistence type="predicted"/>
<evidence type="ECO:0000313" key="1">
    <source>
        <dbReference type="EMBL" id="MCS0597501.1"/>
    </source>
</evidence>
<organism evidence="1 2">
    <name type="scientific">Massilia agri</name>
    <dbReference type="NCBI Taxonomy" id="1886785"/>
    <lineage>
        <taxon>Bacteria</taxon>
        <taxon>Pseudomonadati</taxon>
        <taxon>Pseudomonadota</taxon>
        <taxon>Betaproteobacteria</taxon>
        <taxon>Burkholderiales</taxon>
        <taxon>Oxalobacteraceae</taxon>
        <taxon>Telluria group</taxon>
        <taxon>Massilia</taxon>
    </lineage>
</organism>
<keyword evidence="2" id="KW-1185">Reference proteome</keyword>
<gene>
    <name evidence="1" type="ORF">NX780_14210</name>
</gene>
<dbReference type="EMBL" id="JANUHA010000009">
    <property type="protein sequence ID" value="MCS0597501.1"/>
    <property type="molecule type" value="Genomic_DNA"/>
</dbReference>
<evidence type="ECO:0000313" key="2">
    <source>
        <dbReference type="Proteomes" id="UP001206572"/>
    </source>
</evidence>
<reference evidence="1 2" key="1">
    <citation type="submission" date="2022-08" db="EMBL/GenBank/DDBJ databases">
        <title>Reclassification of Massilia species as members of the genera Telluria, Duganella, Pseudoduganella, Mokoshia gen. nov. and Zemynaea gen. nov. using orthogonal and non-orthogonal genome-based approaches.</title>
        <authorList>
            <person name="Bowman J.P."/>
        </authorList>
    </citation>
    <scope>NUCLEOTIDE SEQUENCE [LARGE SCALE GENOMIC DNA]</scope>
    <source>
        <strain evidence="1 2">JCM 31661</strain>
    </source>
</reference>
<dbReference type="Pfam" id="PF05488">
    <property type="entry name" value="PAAR_motif"/>
    <property type="match status" value="1"/>
</dbReference>
<dbReference type="RefSeq" id="WP_258828526.1">
    <property type="nucleotide sequence ID" value="NZ_JANUHA010000009.1"/>
</dbReference>
<sequence length="87" mass="8479">MKGVIRFGDATSHGGKVVAASGTALLHGIAVARKGDACVCPLNGHSPCVIAEGDPAVLIAGVPVAFEGHKTSCGATLISSAPSSAKI</sequence>
<dbReference type="InterPro" id="IPR008727">
    <property type="entry name" value="PAAR_motif"/>
</dbReference>